<keyword evidence="3" id="KW-1185">Reference proteome</keyword>
<organism evidence="2 3">
    <name type="scientific">Nocardioides malaquae</name>
    <dbReference type="NCBI Taxonomy" id="2773426"/>
    <lineage>
        <taxon>Bacteria</taxon>
        <taxon>Bacillati</taxon>
        <taxon>Actinomycetota</taxon>
        <taxon>Actinomycetes</taxon>
        <taxon>Propionibacteriales</taxon>
        <taxon>Nocardioidaceae</taxon>
        <taxon>Nocardioides</taxon>
    </lineage>
</organism>
<protein>
    <submittedName>
        <fullName evidence="2">DUF4233 domain-containing protein</fullName>
    </submittedName>
</protein>
<keyword evidence="1" id="KW-0812">Transmembrane</keyword>
<sequence length="115" mass="12222">MCAAILALESIALGLTTPVMIMIADVERTTALVVGLGLAVACLVVAGLLRKEWAYHAGSAIQVAAVALGFVIPLMFVLGGIFALLWGGAIFLGRKIEREKREAWTAWLTDQQAAR</sequence>
<dbReference type="InterPro" id="IPR025327">
    <property type="entry name" value="DUF4233"/>
</dbReference>
<evidence type="ECO:0000313" key="2">
    <source>
        <dbReference type="EMBL" id="MBE7325127.1"/>
    </source>
</evidence>
<feature type="transmembrane region" description="Helical" evidence="1">
    <location>
        <begin position="61"/>
        <end position="92"/>
    </location>
</feature>
<comment type="caution">
    <text evidence="2">The sequence shown here is derived from an EMBL/GenBank/DDBJ whole genome shotgun (WGS) entry which is preliminary data.</text>
</comment>
<keyword evidence="1" id="KW-1133">Transmembrane helix</keyword>
<accession>A0ABR9RVD4</accession>
<feature type="transmembrane region" description="Helical" evidence="1">
    <location>
        <begin position="6"/>
        <end position="24"/>
    </location>
</feature>
<dbReference type="EMBL" id="JADCSA010000009">
    <property type="protein sequence ID" value="MBE7325127.1"/>
    <property type="molecule type" value="Genomic_DNA"/>
</dbReference>
<reference evidence="2 3" key="1">
    <citation type="submission" date="2020-10" db="EMBL/GenBank/DDBJ databases">
        <title>Nocardioides sp. isolated from sludge.</title>
        <authorList>
            <person name="Zhang X."/>
        </authorList>
    </citation>
    <scope>NUCLEOTIDE SEQUENCE [LARGE SCALE GENOMIC DNA]</scope>
    <source>
        <strain evidence="2 3">Y6</strain>
    </source>
</reference>
<gene>
    <name evidence="2" type="ORF">IEQ44_10705</name>
</gene>
<proteinExistence type="predicted"/>
<evidence type="ECO:0000313" key="3">
    <source>
        <dbReference type="Proteomes" id="UP000756387"/>
    </source>
</evidence>
<evidence type="ECO:0000256" key="1">
    <source>
        <dbReference type="SAM" id="Phobius"/>
    </source>
</evidence>
<dbReference type="Proteomes" id="UP000756387">
    <property type="component" value="Unassembled WGS sequence"/>
</dbReference>
<keyword evidence="1" id="KW-0472">Membrane</keyword>
<name>A0ABR9RVD4_9ACTN</name>
<feature type="transmembrane region" description="Helical" evidence="1">
    <location>
        <begin position="31"/>
        <end position="49"/>
    </location>
</feature>
<dbReference type="Pfam" id="PF14017">
    <property type="entry name" value="DUF4233"/>
    <property type="match status" value="1"/>
</dbReference>